<accession>D0A2H5</accession>
<dbReference type="InterPro" id="IPR036339">
    <property type="entry name" value="PUB-like_dom_sf"/>
</dbReference>
<dbReference type="CDD" id="cd22249">
    <property type="entry name" value="UDM1_RNF168_RNF169-like"/>
    <property type="match status" value="1"/>
</dbReference>
<dbReference type="RefSeq" id="XP_011777733.1">
    <property type="nucleotide sequence ID" value="XM_011779431.1"/>
</dbReference>
<dbReference type="Pfam" id="PF09409">
    <property type="entry name" value="PUB"/>
    <property type="match status" value="1"/>
</dbReference>
<name>D0A2H5_TRYB9</name>
<keyword evidence="2" id="KW-0812">Transmembrane</keyword>
<dbReference type="CDD" id="cd09212">
    <property type="entry name" value="PUB"/>
    <property type="match status" value="1"/>
</dbReference>
<protein>
    <recommendedName>
        <fullName evidence="3">PUB domain-containing protein</fullName>
    </recommendedName>
</protein>
<dbReference type="OrthoDB" id="49605at2759"/>
<dbReference type="SUPFAM" id="SSF143503">
    <property type="entry name" value="PUG domain-like"/>
    <property type="match status" value="1"/>
</dbReference>
<dbReference type="PANTHER" id="PTHR46713:SF1">
    <property type="entry name" value="F13M7.16 PROTEIN"/>
    <property type="match status" value="1"/>
</dbReference>
<dbReference type="InterPro" id="IPR018997">
    <property type="entry name" value="PUB_domain"/>
</dbReference>
<dbReference type="EMBL" id="FN554973">
    <property type="protein sequence ID" value="CBH15469.1"/>
    <property type="molecule type" value="Genomic_DNA"/>
</dbReference>
<gene>
    <name evidence="4" type="ORF">TbgDal_X5540</name>
</gene>
<evidence type="ECO:0000259" key="3">
    <source>
        <dbReference type="Pfam" id="PF09409"/>
    </source>
</evidence>
<keyword evidence="2" id="KW-0472">Membrane</keyword>
<proteinExistence type="predicted"/>
<dbReference type="PANTHER" id="PTHR46713">
    <property type="entry name" value="F13M7.16 PROTEIN"/>
    <property type="match status" value="1"/>
</dbReference>
<feature type="transmembrane region" description="Helical" evidence="2">
    <location>
        <begin position="30"/>
        <end position="49"/>
    </location>
</feature>
<dbReference type="GeneID" id="23865643"/>
<organism evidence="4 5">
    <name type="scientific">Trypanosoma brucei gambiense (strain MHOM/CI/86/DAL972)</name>
    <dbReference type="NCBI Taxonomy" id="679716"/>
    <lineage>
        <taxon>Eukaryota</taxon>
        <taxon>Discoba</taxon>
        <taxon>Euglenozoa</taxon>
        <taxon>Kinetoplastea</taxon>
        <taxon>Metakinetoplastina</taxon>
        <taxon>Trypanosomatida</taxon>
        <taxon>Trypanosomatidae</taxon>
        <taxon>Trypanosoma</taxon>
    </lineage>
</organism>
<feature type="compositionally biased region" description="Basic and acidic residues" evidence="1">
    <location>
        <begin position="240"/>
        <end position="257"/>
    </location>
</feature>
<evidence type="ECO:0000313" key="5">
    <source>
        <dbReference type="Proteomes" id="UP000002316"/>
    </source>
</evidence>
<evidence type="ECO:0000313" key="4">
    <source>
        <dbReference type="EMBL" id="CBH15469.1"/>
    </source>
</evidence>
<evidence type="ECO:0000256" key="2">
    <source>
        <dbReference type="SAM" id="Phobius"/>
    </source>
</evidence>
<dbReference type="Gene3D" id="1.20.58.2190">
    <property type="match status" value="1"/>
</dbReference>
<keyword evidence="2" id="KW-1133">Transmembrane helix</keyword>
<feature type="domain" description="PUB" evidence="3">
    <location>
        <begin position="327"/>
        <end position="390"/>
    </location>
</feature>
<evidence type="ECO:0000256" key="1">
    <source>
        <dbReference type="SAM" id="MobiDB-lite"/>
    </source>
</evidence>
<dbReference type="VEuPathDB" id="TriTrypDB:Tbg972.10.5540"/>
<sequence length="413" mass="46610">MHACIHVSRADPRWGCICIFTTTDFCLAFFFLWYCFVALLLISFGVCVGEDDIVPMTDRNGEHDVSTRDCQSDSEHSDSEKRKYYISQSLFESLQAKGFSENAIKKSIVAGCVDEGTCTQWITMHEDHPELNTPLEEGVEVVVRVKRVLTEAEREAKVQELRGKARAKMEEEKRQALEDERKRVSMGRKAIEVKEELDKIRREAELEAVRKQKQQDLAARRRVRIQILTDKFIREGSMPEEARRKAEEEIEEEARKKREQALAQVDMEQRQHGTSQTGTAPTVWNLQSLAAPPPVSLDEVFTNESPMAASSLPELAAAVANFNDAVTAQQCLKMLRTILTNIRDNPFDTSKRLLKTSTNAFCTKLAPVRPALQLLRVCGFRLGVDFGGNEVITATTMVVRVVNRALAALSSYP</sequence>
<dbReference type="AlphaFoldDB" id="D0A2H5"/>
<reference evidence="5" key="1">
    <citation type="journal article" date="2010" name="PLoS Negl. Trop. Dis.">
        <title>The genome sequence of Trypanosoma brucei gambiense, causative agent of chronic human african trypanosomiasis.</title>
        <authorList>
            <person name="Jackson A.P."/>
            <person name="Sanders M."/>
            <person name="Berry A."/>
            <person name="McQuillan J."/>
            <person name="Aslett M.A."/>
            <person name="Quail M.A."/>
            <person name="Chukualim B."/>
            <person name="Capewell P."/>
            <person name="MacLeod A."/>
            <person name="Melville S.E."/>
            <person name="Gibson W."/>
            <person name="Barry J.D."/>
            <person name="Berriman M."/>
            <person name="Hertz-Fowler C."/>
        </authorList>
    </citation>
    <scope>NUCLEOTIDE SEQUENCE [LARGE SCALE GENOMIC DNA]</scope>
    <source>
        <strain evidence="5">MHOM/CI/86/DAL972</strain>
    </source>
</reference>
<dbReference type="Proteomes" id="UP000002316">
    <property type="component" value="Chromosome 10"/>
</dbReference>
<dbReference type="KEGG" id="tbg:TbgDal_X5540"/>
<feature type="region of interest" description="Disordered" evidence="1">
    <location>
        <begin position="238"/>
        <end position="257"/>
    </location>
</feature>